<dbReference type="RefSeq" id="XP_012766730.1">
    <property type="nucleotide sequence ID" value="XM_012911276.1"/>
</dbReference>
<dbReference type="AlphaFoldDB" id="A0A061D6I2"/>
<keyword evidence="4" id="KW-0472">Membrane</keyword>
<evidence type="ECO:0000256" key="2">
    <source>
        <dbReference type="ARBA" id="ARBA00022692"/>
    </source>
</evidence>
<comment type="subcellular location">
    <subcellularLocation>
        <location evidence="1">Membrane</location>
        <topology evidence="1">Multi-pass membrane protein</topology>
    </subcellularLocation>
</comment>
<dbReference type="Pfam" id="PF02466">
    <property type="entry name" value="Tim17"/>
    <property type="match status" value="1"/>
</dbReference>
<accession>A0A061D6I2</accession>
<dbReference type="GeneID" id="24563085"/>
<evidence type="ECO:0000256" key="4">
    <source>
        <dbReference type="ARBA" id="ARBA00023136"/>
    </source>
</evidence>
<protein>
    <submittedName>
        <fullName evidence="5">Mitochondrial import inner membrane protein, putative</fullName>
    </submittedName>
</protein>
<proteinExistence type="predicted"/>
<evidence type="ECO:0000313" key="5">
    <source>
        <dbReference type="EMBL" id="CDR94544.1"/>
    </source>
</evidence>
<dbReference type="OrthoDB" id="159299at2759"/>
<dbReference type="Proteomes" id="UP000033188">
    <property type="component" value="Chromosome 1"/>
</dbReference>
<keyword evidence="6" id="KW-1185">Reference proteome</keyword>
<dbReference type="PANTHER" id="PTHR15371:SF0">
    <property type="entry name" value="SD19278P"/>
    <property type="match status" value="1"/>
</dbReference>
<dbReference type="VEuPathDB" id="PiroplasmaDB:BBBOND_0108420"/>
<dbReference type="EMBL" id="LK391707">
    <property type="protein sequence ID" value="CDR94544.1"/>
    <property type="molecule type" value="Genomic_DNA"/>
</dbReference>
<dbReference type="OMA" id="DYGFKRG"/>
<reference evidence="6" key="1">
    <citation type="journal article" date="2014" name="Nucleic Acids Res.">
        <title>The evolutionary dynamics of variant antigen genes in Babesia reveal a history of genomic innovation underlying host-parasite interaction.</title>
        <authorList>
            <person name="Jackson A.P."/>
            <person name="Otto T.D."/>
            <person name="Darby A."/>
            <person name="Ramaprasad A."/>
            <person name="Xia D."/>
            <person name="Echaide I.E."/>
            <person name="Farber M."/>
            <person name="Gahlot S."/>
            <person name="Gamble J."/>
            <person name="Gupta D."/>
            <person name="Gupta Y."/>
            <person name="Jackson L."/>
            <person name="Malandrin L."/>
            <person name="Malas T.B."/>
            <person name="Moussa E."/>
            <person name="Nair M."/>
            <person name="Reid A.J."/>
            <person name="Sanders M."/>
            <person name="Sharma J."/>
            <person name="Tracey A."/>
            <person name="Quail M.A."/>
            <person name="Weir W."/>
            <person name="Wastling J.M."/>
            <person name="Hall N."/>
            <person name="Willadsen P."/>
            <person name="Lingelbach K."/>
            <person name="Shiels B."/>
            <person name="Tait A."/>
            <person name="Berriman M."/>
            <person name="Allred D.R."/>
            <person name="Pain A."/>
        </authorList>
    </citation>
    <scope>NUCLEOTIDE SEQUENCE [LARGE SCALE GENOMIC DNA]</scope>
    <source>
        <strain evidence="6">Bond</strain>
    </source>
</reference>
<evidence type="ECO:0000256" key="3">
    <source>
        <dbReference type="ARBA" id="ARBA00022989"/>
    </source>
</evidence>
<dbReference type="GO" id="GO:0005744">
    <property type="term" value="C:TIM23 mitochondrial import inner membrane translocase complex"/>
    <property type="evidence" value="ECO:0007669"/>
    <property type="project" value="TreeGrafter"/>
</dbReference>
<sequence>MDDYLKVGTIQPNLDILQRPGSVGAQRSQYLAPNFSDKQLYLSGYGRHWGEKITYSVGLAYGSGMLLGGSFGLIKGIAKGGATKKLFINSLLNLCGTYGPGLGNRTACVTLLYCVINSSIKLTRTSEEYDQYVAPVAGFAAGALYKCKGRWPAFARYSLGSAAAFTAIDYALRNSYI</sequence>
<gene>
    <name evidence="5" type="ORF">BBBOND_0108420</name>
</gene>
<keyword evidence="2" id="KW-0812">Transmembrane</keyword>
<dbReference type="GO" id="GO:0030150">
    <property type="term" value="P:protein import into mitochondrial matrix"/>
    <property type="evidence" value="ECO:0007669"/>
    <property type="project" value="TreeGrafter"/>
</dbReference>
<dbReference type="GO" id="GO:0008320">
    <property type="term" value="F:protein transmembrane transporter activity"/>
    <property type="evidence" value="ECO:0007669"/>
    <property type="project" value="TreeGrafter"/>
</dbReference>
<evidence type="ECO:0000256" key="1">
    <source>
        <dbReference type="ARBA" id="ARBA00004141"/>
    </source>
</evidence>
<dbReference type="STRING" id="5866.A0A061D6I2"/>
<evidence type="ECO:0000313" key="6">
    <source>
        <dbReference type="Proteomes" id="UP000033188"/>
    </source>
</evidence>
<dbReference type="KEGG" id="bbig:BBBOND_0108420"/>
<keyword evidence="3" id="KW-1133">Transmembrane helix</keyword>
<name>A0A061D6I2_BABBI</name>
<dbReference type="PANTHER" id="PTHR15371">
    <property type="entry name" value="TIM23"/>
    <property type="match status" value="1"/>
</dbReference>
<organism evidence="5 6">
    <name type="scientific">Babesia bigemina</name>
    <dbReference type="NCBI Taxonomy" id="5866"/>
    <lineage>
        <taxon>Eukaryota</taxon>
        <taxon>Sar</taxon>
        <taxon>Alveolata</taxon>
        <taxon>Apicomplexa</taxon>
        <taxon>Aconoidasida</taxon>
        <taxon>Piroplasmida</taxon>
        <taxon>Babesiidae</taxon>
        <taxon>Babesia</taxon>
    </lineage>
</organism>
<dbReference type="InterPro" id="IPR045238">
    <property type="entry name" value="Tim23-like"/>
</dbReference>